<comment type="caution">
    <text evidence="2">The sequence shown here is derived from an EMBL/GenBank/DDBJ whole genome shotgun (WGS) entry which is preliminary data.</text>
</comment>
<dbReference type="Proteomes" id="UP000051155">
    <property type="component" value="Unassembled WGS sequence"/>
</dbReference>
<reference evidence="2 3" key="1">
    <citation type="journal article" date="2015" name="Genome Announc.">
        <title>Expanding the biotechnology potential of lactobacilli through comparative genomics of 213 strains and associated genera.</title>
        <authorList>
            <person name="Sun Z."/>
            <person name="Harris H.M."/>
            <person name="McCann A."/>
            <person name="Guo C."/>
            <person name="Argimon S."/>
            <person name="Zhang W."/>
            <person name="Yang X."/>
            <person name="Jeffery I.B."/>
            <person name="Cooney J.C."/>
            <person name="Kagawa T.F."/>
            <person name="Liu W."/>
            <person name="Song Y."/>
            <person name="Salvetti E."/>
            <person name="Wrobel A."/>
            <person name="Rasinkangas P."/>
            <person name="Parkhill J."/>
            <person name="Rea M.C."/>
            <person name="O'Sullivan O."/>
            <person name="Ritari J."/>
            <person name="Douillard F.P."/>
            <person name="Paul Ross R."/>
            <person name="Yang R."/>
            <person name="Briner A.E."/>
            <person name="Felis G.E."/>
            <person name="de Vos W.M."/>
            <person name="Barrangou R."/>
            <person name="Klaenhammer T.R."/>
            <person name="Caufield P.W."/>
            <person name="Cui Y."/>
            <person name="Zhang H."/>
            <person name="O'Toole P.W."/>
        </authorList>
    </citation>
    <scope>NUCLEOTIDE SEQUENCE [LARGE SCALE GENOMIC DNA]</scope>
    <source>
        <strain evidence="2 3">DSM 19971</strain>
    </source>
</reference>
<keyword evidence="1" id="KW-0812">Transmembrane</keyword>
<evidence type="ECO:0000313" key="2">
    <source>
        <dbReference type="EMBL" id="KRL37072.1"/>
    </source>
</evidence>
<keyword evidence="1" id="KW-1133">Transmembrane helix</keyword>
<accession>A0A0R1PWU6</accession>
<dbReference type="EMBL" id="AZEG01000016">
    <property type="protein sequence ID" value="KRL37072.1"/>
    <property type="molecule type" value="Genomic_DNA"/>
</dbReference>
<dbReference type="AlphaFoldDB" id="A0A0R1PWU6"/>
<evidence type="ECO:0000313" key="3">
    <source>
        <dbReference type="Proteomes" id="UP000051155"/>
    </source>
</evidence>
<name>A0A0R1PWU6_9LACO</name>
<feature type="transmembrane region" description="Helical" evidence="1">
    <location>
        <begin position="35"/>
        <end position="50"/>
    </location>
</feature>
<proteinExistence type="predicted"/>
<protein>
    <submittedName>
        <fullName evidence="2">Uncharacterized protein</fullName>
    </submittedName>
</protein>
<keyword evidence="1" id="KW-0472">Membrane</keyword>
<gene>
    <name evidence="2" type="ORF">FD20_GL000672</name>
</gene>
<evidence type="ECO:0000256" key="1">
    <source>
        <dbReference type="SAM" id="Phobius"/>
    </source>
</evidence>
<sequence length="51" mass="5824">MTTPKVFVSLLFIQNSCQLAPSKNILKHNKGLNKIIIFVETLVLFIAYLNF</sequence>
<organism evidence="2 3">
    <name type="scientific">Liquorilactobacillus uvarum DSM 19971</name>
    <dbReference type="NCBI Taxonomy" id="1423812"/>
    <lineage>
        <taxon>Bacteria</taxon>
        <taxon>Bacillati</taxon>
        <taxon>Bacillota</taxon>
        <taxon>Bacilli</taxon>
        <taxon>Lactobacillales</taxon>
        <taxon>Lactobacillaceae</taxon>
        <taxon>Liquorilactobacillus</taxon>
    </lineage>
</organism>
<keyword evidence="3" id="KW-1185">Reference proteome</keyword>
<dbReference type="PATRIC" id="fig|1423812.3.peg.731"/>